<dbReference type="Pfam" id="PF00550">
    <property type="entry name" value="PP-binding"/>
    <property type="match status" value="1"/>
</dbReference>
<sequence>MNDLTKRLARLPADRRAQLLALLQDGETVEPRSAVPVPRQRGATIPLAYQQEALWLVSRLAPEQPMYNQPLCFRIIGPLDIPALRRSLAAVVERHEMLRTSVTEGPDGPMQTVHARVPVEVPVMALLGGDDAQRRAVADAWLLELSRDPFALDRAPLWRAGVAQIEPDEHLFVFVVHHVVYDGWSLNVLLTELAERYRAEVAGEHSGTTPAGEQPDADPAGRLDFGDYVLWQRDWLAGETLSSLALYWRDRLAGAPVLEFPTDRSRPPELSYRGAWLHRTIHPDAGQSPKALARSLGTTANVVGTAVFLALLHRCTGSEDLVIGAPNAGREHTELESVFGCFVSMLPLRTDLSGDPTFRELVGRVRTVVEEGFAHGALPFGKLLDAVRPARDPSRAPLFQIAFSVYGIPAELALPGLVTERVPVDYGTTRYDMSWDLIEVARDLGGTGVEIAVNYSTDLFDAATIETLADLYENVLRAVAADPELPLSRIPLLDERQSAALQVWNGPPRAIPDTTVPELFAAQVARRPDEIAVVASGAEVTYAELDRRANQLAHLLRAAGAEPGRLVAFCLPRGTDLIVTMLAVLKAGAAYVPLDPTHPPARLATLLQDCQPVALVATGATAGNLPPLTVPVIRFDTDRERLAAAAIECPQPTAGPRDLAYVLYTSGSTGTPKGVLIEHRSVVNFIGAMQDLFELTEADRMLGFAASTFDVSVFETFSALLTGARLYLATDEERLDIDLLQGLLERSAATVVDLPPPMMALLVPERLPALRIVFVGAEAFPGELVNRWNPGRRFFNGYGPTECTVTMIIQECPGHWQGSPPIGLPTANHVAHVLDPAGRPVPIGIPGELVIGGAGLARGYLNRPELTQERFYPDPFGTAPGGRLYRTGDLVKRQRDGALVFLGRIDHQVKIRGIRVELGEIESVLSRHPGIDQVAVDVHTDKTGNKQLVCYLAGRSGPIEPASLRDWLAGHLPAYMLPSYWVTVDSLPLNSSGKVDRKRLPAPEDDGEVATQVEFADETERELATEIVGPVLGLRADQIAPDGDFFQLGGDSLAAARVVSRIRGHFSVTMSLADFFRGPTVRALAGLVASRRSAAVSDAGLLALLDSLTDDEAAVLLAEPADEAGR</sequence>
<feature type="domain" description="Carrier" evidence="4">
    <location>
        <begin position="1018"/>
        <end position="1092"/>
    </location>
</feature>
<evidence type="ECO:0000259" key="4">
    <source>
        <dbReference type="PROSITE" id="PS50075"/>
    </source>
</evidence>
<keyword evidence="2" id="KW-0596">Phosphopantetheine</keyword>
<dbReference type="InterPro" id="IPR010071">
    <property type="entry name" value="AA_adenyl_dom"/>
</dbReference>
<dbReference type="SUPFAM" id="SSF56801">
    <property type="entry name" value="Acetyl-CoA synthetase-like"/>
    <property type="match status" value="1"/>
</dbReference>
<dbReference type="InterPro" id="IPR023213">
    <property type="entry name" value="CAT-like_dom_sf"/>
</dbReference>
<dbReference type="Proteomes" id="UP001144280">
    <property type="component" value="Unassembled WGS sequence"/>
</dbReference>
<name>A0ABQ5R899_9ACTN</name>
<keyword evidence="6" id="KW-1185">Reference proteome</keyword>
<evidence type="ECO:0000256" key="3">
    <source>
        <dbReference type="ARBA" id="ARBA00022553"/>
    </source>
</evidence>
<dbReference type="SUPFAM" id="SSF52777">
    <property type="entry name" value="CoA-dependent acyltransferases"/>
    <property type="match status" value="2"/>
</dbReference>
<dbReference type="CDD" id="cd19531">
    <property type="entry name" value="LCL_NRPS-like"/>
    <property type="match status" value="1"/>
</dbReference>
<comment type="cofactor">
    <cofactor evidence="1">
        <name>pantetheine 4'-phosphate</name>
        <dbReference type="ChEBI" id="CHEBI:47942"/>
    </cofactor>
</comment>
<accession>A0ABQ5R899</accession>
<dbReference type="InterPro" id="IPR045851">
    <property type="entry name" value="AMP-bd_C_sf"/>
</dbReference>
<protein>
    <recommendedName>
        <fullName evidence="4">Carrier domain-containing protein</fullName>
    </recommendedName>
</protein>
<dbReference type="SUPFAM" id="SSF47336">
    <property type="entry name" value="ACP-like"/>
    <property type="match status" value="1"/>
</dbReference>
<evidence type="ECO:0000313" key="6">
    <source>
        <dbReference type="Proteomes" id="UP001144280"/>
    </source>
</evidence>
<dbReference type="PANTHER" id="PTHR45527">
    <property type="entry name" value="NONRIBOSOMAL PEPTIDE SYNTHETASE"/>
    <property type="match status" value="1"/>
</dbReference>
<dbReference type="InterPro" id="IPR036736">
    <property type="entry name" value="ACP-like_sf"/>
</dbReference>
<dbReference type="PROSITE" id="PS50075">
    <property type="entry name" value="CARRIER"/>
    <property type="match status" value="1"/>
</dbReference>
<dbReference type="Gene3D" id="1.10.1200.10">
    <property type="entry name" value="ACP-like"/>
    <property type="match status" value="1"/>
</dbReference>
<dbReference type="InterPro" id="IPR020845">
    <property type="entry name" value="AMP-binding_CS"/>
</dbReference>
<dbReference type="InterPro" id="IPR000873">
    <property type="entry name" value="AMP-dep_synth/lig_dom"/>
</dbReference>
<dbReference type="SMART" id="SM00823">
    <property type="entry name" value="PKS_PP"/>
    <property type="match status" value="1"/>
</dbReference>
<dbReference type="PANTHER" id="PTHR45527:SF1">
    <property type="entry name" value="FATTY ACID SYNTHASE"/>
    <property type="match status" value="1"/>
</dbReference>
<dbReference type="EMBL" id="BSDI01000065">
    <property type="protein sequence ID" value="GLI02608.1"/>
    <property type="molecule type" value="Genomic_DNA"/>
</dbReference>
<dbReference type="InterPro" id="IPR025110">
    <property type="entry name" value="AMP-bd_C"/>
</dbReference>
<dbReference type="Gene3D" id="3.40.50.12780">
    <property type="entry name" value="N-terminal domain of ligase-like"/>
    <property type="match status" value="1"/>
</dbReference>
<dbReference type="InterPro" id="IPR042099">
    <property type="entry name" value="ANL_N_sf"/>
</dbReference>
<dbReference type="PROSITE" id="PS00455">
    <property type="entry name" value="AMP_BINDING"/>
    <property type="match status" value="1"/>
</dbReference>
<dbReference type="Gene3D" id="3.30.300.30">
    <property type="match status" value="1"/>
</dbReference>
<dbReference type="InterPro" id="IPR020806">
    <property type="entry name" value="PKS_PP-bd"/>
</dbReference>
<dbReference type="NCBIfam" id="TIGR01733">
    <property type="entry name" value="AA-adenyl-dom"/>
    <property type="match status" value="1"/>
</dbReference>
<dbReference type="CDD" id="cd05930">
    <property type="entry name" value="A_NRPS"/>
    <property type="match status" value="1"/>
</dbReference>
<dbReference type="InterPro" id="IPR006162">
    <property type="entry name" value="Ppantetheine_attach_site"/>
</dbReference>
<dbReference type="Gene3D" id="3.30.559.10">
    <property type="entry name" value="Chloramphenicol acetyltransferase-like domain"/>
    <property type="match status" value="1"/>
</dbReference>
<dbReference type="InterPro" id="IPR001242">
    <property type="entry name" value="Condensation_dom"/>
</dbReference>
<dbReference type="InterPro" id="IPR009081">
    <property type="entry name" value="PP-bd_ACP"/>
</dbReference>
<evidence type="ECO:0000313" key="5">
    <source>
        <dbReference type="EMBL" id="GLI02608.1"/>
    </source>
</evidence>
<keyword evidence="3" id="KW-0597">Phosphoprotein</keyword>
<dbReference type="PROSITE" id="PS00012">
    <property type="entry name" value="PHOSPHOPANTETHEINE"/>
    <property type="match status" value="1"/>
</dbReference>
<gene>
    <name evidence="5" type="ORF">Pa4123_78860</name>
</gene>
<proteinExistence type="predicted"/>
<dbReference type="RefSeq" id="WP_281904212.1">
    <property type="nucleotide sequence ID" value="NZ_BSDI01000065.1"/>
</dbReference>
<dbReference type="Pfam" id="PF13193">
    <property type="entry name" value="AMP-binding_C"/>
    <property type="match status" value="1"/>
</dbReference>
<evidence type="ECO:0000256" key="2">
    <source>
        <dbReference type="ARBA" id="ARBA00022450"/>
    </source>
</evidence>
<organism evidence="5 6">
    <name type="scientific">Phytohabitans aurantiacus</name>
    <dbReference type="NCBI Taxonomy" id="3016789"/>
    <lineage>
        <taxon>Bacteria</taxon>
        <taxon>Bacillati</taxon>
        <taxon>Actinomycetota</taxon>
        <taxon>Actinomycetes</taxon>
        <taxon>Micromonosporales</taxon>
        <taxon>Micromonosporaceae</taxon>
    </lineage>
</organism>
<comment type="caution">
    <text evidence="5">The sequence shown here is derived from an EMBL/GenBank/DDBJ whole genome shotgun (WGS) entry which is preliminary data.</text>
</comment>
<evidence type="ECO:0000256" key="1">
    <source>
        <dbReference type="ARBA" id="ARBA00001957"/>
    </source>
</evidence>
<dbReference type="Pfam" id="PF00501">
    <property type="entry name" value="AMP-binding"/>
    <property type="match status" value="1"/>
</dbReference>
<reference evidence="5" key="1">
    <citation type="submission" date="2022-12" db="EMBL/GenBank/DDBJ databases">
        <title>New Phytohabitans aurantiacus sp. RD004123 nov., an actinomycete isolated from soil.</title>
        <authorList>
            <person name="Triningsih D.W."/>
            <person name="Harunari E."/>
            <person name="Igarashi Y."/>
        </authorList>
    </citation>
    <scope>NUCLEOTIDE SEQUENCE</scope>
    <source>
        <strain evidence="5">RD004123</strain>
    </source>
</reference>
<dbReference type="Pfam" id="PF00668">
    <property type="entry name" value="Condensation"/>
    <property type="match status" value="1"/>
</dbReference>
<dbReference type="Gene3D" id="3.30.559.30">
    <property type="entry name" value="Nonribosomal peptide synthetase, condensation domain"/>
    <property type="match status" value="1"/>
</dbReference>